<dbReference type="InterPro" id="IPR003399">
    <property type="entry name" value="Mce/MlaD"/>
</dbReference>
<dbReference type="PANTHER" id="PTHR33371">
    <property type="entry name" value="INTERMEMBRANE PHOSPHOLIPID TRANSPORT SYSTEM BINDING PROTEIN MLAD-RELATED"/>
    <property type="match status" value="1"/>
</dbReference>
<dbReference type="EMBL" id="JABELX010000004">
    <property type="protein sequence ID" value="NNH70882.1"/>
    <property type="molecule type" value="Genomic_DNA"/>
</dbReference>
<dbReference type="Proteomes" id="UP000586827">
    <property type="component" value="Unassembled WGS sequence"/>
</dbReference>
<gene>
    <name evidence="3" type="ORF">HLB23_13585</name>
</gene>
<evidence type="ECO:0000259" key="2">
    <source>
        <dbReference type="Pfam" id="PF02470"/>
    </source>
</evidence>
<reference evidence="3 4" key="1">
    <citation type="submission" date="2020-05" db="EMBL/GenBank/DDBJ databases">
        <title>MicrobeNet Type strains.</title>
        <authorList>
            <person name="Nicholson A.C."/>
        </authorList>
    </citation>
    <scope>NUCLEOTIDE SEQUENCE [LARGE SCALE GENOMIC DNA]</scope>
    <source>
        <strain evidence="3 4">JCM 3224</strain>
    </source>
</reference>
<feature type="chain" id="PRO_5038613347" evidence="1">
    <location>
        <begin position="17"/>
        <end position="357"/>
    </location>
</feature>
<name>A0A849BWE1_9NOCA</name>
<keyword evidence="4" id="KW-1185">Reference proteome</keyword>
<evidence type="ECO:0000313" key="4">
    <source>
        <dbReference type="Proteomes" id="UP000586827"/>
    </source>
</evidence>
<dbReference type="PANTHER" id="PTHR33371:SF4">
    <property type="entry name" value="INTERMEMBRANE PHOSPHOLIPID TRANSPORT SYSTEM BINDING PROTEIN MLAD"/>
    <property type="match status" value="1"/>
</dbReference>
<dbReference type="GO" id="GO:0005576">
    <property type="term" value="C:extracellular region"/>
    <property type="evidence" value="ECO:0007669"/>
    <property type="project" value="TreeGrafter"/>
</dbReference>
<organism evidence="3 4">
    <name type="scientific">Nocardia uniformis</name>
    <dbReference type="NCBI Taxonomy" id="53432"/>
    <lineage>
        <taxon>Bacteria</taxon>
        <taxon>Bacillati</taxon>
        <taxon>Actinomycetota</taxon>
        <taxon>Actinomycetes</taxon>
        <taxon>Mycobacteriales</taxon>
        <taxon>Nocardiaceae</taxon>
        <taxon>Nocardia</taxon>
    </lineage>
</organism>
<dbReference type="AlphaFoldDB" id="A0A849BWE1"/>
<comment type="caution">
    <text evidence="3">The sequence shown here is derived from an EMBL/GenBank/DDBJ whole genome shotgun (WGS) entry which is preliminary data.</text>
</comment>
<feature type="signal peptide" evidence="1">
    <location>
        <begin position="1"/>
        <end position="16"/>
    </location>
</feature>
<sequence>MAVAVAVAVVASAATAYHFVTKSETMSMCAELPDAIGVYEGNPVTVLGVEVGSVTSLTPTGHGVRVGMDIGERSLAAGVGAVSINNSVLSDRRIELVGADRGEGAEFDVGHCIPIDRTATPVTINRALDSVKRIMDDIAAGDDESRQPIQELLDMAVQETGGGTGDSVNQLLRNANGLLADPKSLTAQIGMILNNFAVLSQVSKENWDKIGVLGRDMADVLAWGASMFDALSISVATIAEGFDELNDLLGDYLPQLLDVVDDNRPLLDLTVSQLGALGSALTVLPGLASRLKASLDPGLHALRVVYRTSAVRIESATAGVLCDLSGPPESRPCQIDEQGKTVVNLSALMASQLQGGR</sequence>
<dbReference type="RefSeq" id="WP_169815106.1">
    <property type="nucleotide sequence ID" value="NZ_JABELX010000004.1"/>
</dbReference>
<evidence type="ECO:0000256" key="1">
    <source>
        <dbReference type="SAM" id="SignalP"/>
    </source>
</evidence>
<proteinExistence type="predicted"/>
<feature type="domain" description="Mce/MlaD" evidence="2">
    <location>
        <begin position="30"/>
        <end position="97"/>
    </location>
</feature>
<accession>A0A849BWE1</accession>
<evidence type="ECO:0000313" key="3">
    <source>
        <dbReference type="EMBL" id="NNH70882.1"/>
    </source>
</evidence>
<protein>
    <submittedName>
        <fullName evidence="3">MCE family protein</fullName>
    </submittedName>
</protein>
<keyword evidence="1" id="KW-0732">Signal</keyword>
<dbReference type="Pfam" id="PF02470">
    <property type="entry name" value="MlaD"/>
    <property type="match status" value="1"/>
</dbReference>
<dbReference type="InterPro" id="IPR052336">
    <property type="entry name" value="MlaD_Phospholipid_Transporter"/>
</dbReference>